<dbReference type="eggNOG" id="ENOG502Z9MZ">
    <property type="taxonomic scope" value="Bacteria"/>
</dbReference>
<dbReference type="RefSeq" id="WP_051482276.1">
    <property type="nucleotide sequence ID" value="NZ_CP053627.1"/>
</dbReference>
<dbReference type="GeneID" id="68900426"/>
<organism evidence="1 3">
    <name type="scientific">Xylella taiwanensis</name>
    <dbReference type="NCBI Taxonomy" id="1444770"/>
    <lineage>
        <taxon>Bacteria</taxon>
        <taxon>Pseudomonadati</taxon>
        <taxon>Pseudomonadota</taxon>
        <taxon>Gammaproteobacteria</taxon>
        <taxon>Lysobacterales</taxon>
        <taxon>Lysobacteraceae</taxon>
        <taxon>Xylella</taxon>
    </lineage>
</organism>
<protein>
    <submittedName>
        <fullName evidence="1">Uncharacterized protein</fullName>
    </submittedName>
</protein>
<dbReference type="EMBL" id="JDSQ01000005">
    <property type="protein sequence ID" value="EWS78808.1"/>
    <property type="molecule type" value="Genomic_DNA"/>
</dbReference>
<dbReference type="Proteomes" id="UP000020406">
    <property type="component" value="Unassembled WGS sequence"/>
</dbReference>
<keyword evidence="4" id="KW-1185">Reference proteome</keyword>
<evidence type="ECO:0000313" key="2">
    <source>
        <dbReference type="EMBL" id="MCD8473536.1"/>
    </source>
</evidence>
<sequence>MNAVVVLPTSALAPSAAQSHVERVQRQAKVRCSSDLVPPSYKGNMVNTLLALEIAHRIGATPVAVIQNLYIVQGRPSWSSSFLIATVNACGRFEPLRFEVSGNDPAAKDYRMRAYAKDKASGETCYGSWITWKMVDSEGWSKKNGSKWLTLAEQMFMYRSASFGARAYAPEISLGKKCVMYGVARIRRTH</sequence>
<comment type="caution">
    <text evidence="1">The sequence shown here is derived from an EMBL/GenBank/DDBJ whole genome shotgun (WGS) entry which is preliminary data.</text>
</comment>
<dbReference type="Proteomes" id="UP001430701">
    <property type="component" value="Unassembled WGS sequence"/>
</dbReference>
<dbReference type="AlphaFoldDB" id="Z9JLD1"/>
<proteinExistence type="predicted"/>
<dbReference type="STRING" id="1444770.AF72_04345"/>
<gene>
    <name evidence="1" type="ORF">AF72_04345</name>
    <name evidence="2" type="ORF">LPH55_08720</name>
</gene>
<evidence type="ECO:0000313" key="1">
    <source>
        <dbReference type="EMBL" id="EWS78808.1"/>
    </source>
</evidence>
<dbReference type="PATRIC" id="fig|1444770.3.peg.1050"/>
<name>Z9JLD1_9GAMM</name>
<reference evidence="1 3" key="1">
    <citation type="journal article" date="2014" name="Genome Announc.">
        <title>Draft Genome Sequence of Xylella fastidiosa Pear Leaf Scorch Strain in Taiwan.</title>
        <authorList>
            <person name="Su C.C."/>
            <person name="Deng W.L."/>
            <person name="Jan F.J."/>
            <person name="Chang C.J."/>
            <person name="Huang H."/>
            <person name="Chen J."/>
        </authorList>
    </citation>
    <scope>NUCLEOTIDE SEQUENCE [LARGE SCALE GENOMIC DNA]</scope>
    <source>
        <strain evidence="1 3">PLS229</strain>
    </source>
</reference>
<dbReference type="OrthoDB" id="1091556at2"/>
<evidence type="ECO:0000313" key="3">
    <source>
        <dbReference type="Proteomes" id="UP000020406"/>
    </source>
</evidence>
<evidence type="ECO:0000313" key="4">
    <source>
        <dbReference type="Proteomes" id="UP001430701"/>
    </source>
</evidence>
<accession>Z9JLD1</accession>
<dbReference type="EMBL" id="JAJPPU010000002">
    <property type="protein sequence ID" value="MCD8473536.1"/>
    <property type="molecule type" value="Genomic_DNA"/>
</dbReference>
<reference evidence="2" key="2">
    <citation type="submission" date="2021-11" db="EMBL/GenBank/DDBJ databases">
        <title>Genome sequence of Xylella taiwanensis PLS432.</title>
        <authorList>
            <person name="Weng L.-W."/>
            <person name="Su C.-C."/>
            <person name="Tsai C.-W."/>
            <person name="Kuo C.-H."/>
        </authorList>
    </citation>
    <scope>NUCLEOTIDE SEQUENCE</scope>
    <source>
        <strain evidence="2">PLS432</strain>
    </source>
</reference>